<keyword evidence="8" id="KW-1185">Reference proteome</keyword>
<keyword evidence="2" id="KW-0949">S-adenosyl-L-methionine</keyword>
<dbReference type="STRING" id="698738.OLEAN_C30970"/>
<protein>
    <submittedName>
        <fullName evidence="7">Molybdenum cofactor biosynthesis protein A, probable</fullName>
    </submittedName>
</protein>
<evidence type="ECO:0000256" key="6">
    <source>
        <dbReference type="SAM" id="MobiDB-lite"/>
    </source>
</evidence>
<dbReference type="InterPro" id="IPR013785">
    <property type="entry name" value="Aldolase_TIM"/>
</dbReference>
<dbReference type="SUPFAM" id="SSF102114">
    <property type="entry name" value="Radical SAM enzymes"/>
    <property type="match status" value="1"/>
</dbReference>
<evidence type="ECO:0000256" key="4">
    <source>
        <dbReference type="ARBA" id="ARBA00023004"/>
    </source>
</evidence>
<comment type="cofactor">
    <cofactor evidence="1">
        <name>[4Fe-4S] cluster</name>
        <dbReference type="ChEBI" id="CHEBI:49883"/>
    </cofactor>
</comment>
<name>R4YTS5_OLEAN</name>
<dbReference type="KEGG" id="oai:OLEAN_C30970"/>
<dbReference type="GO" id="GO:0051536">
    <property type="term" value="F:iron-sulfur cluster binding"/>
    <property type="evidence" value="ECO:0007669"/>
    <property type="project" value="UniProtKB-KW"/>
</dbReference>
<organism evidence="7 8">
    <name type="scientific">Oleispira antarctica RB-8</name>
    <dbReference type="NCBI Taxonomy" id="698738"/>
    <lineage>
        <taxon>Bacteria</taxon>
        <taxon>Pseudomonadati</taxon>
        <taxon>Pseudomonadota</taxon>
        <taxon>Gammaproteobacteria</taxon>
        <taxon>Oceanospirillales</taxon>
        <taxon>Oceanospirillaceae</taxon>
        <taxon>Oleispira</taxon>
    </lineage>
</organism>
<evidence type="ECO:0000313" key="7">
    <source>
        <dbReference type="EMBL" id="CCK77273.1"/>
    </source>
</evidence>
<evidence type="ECO:0000256" key="1">
    <source>
        <dbReference type="ARBA" id="ARBA00001966"/>
    </source>
</evidence>
<keyword evidence="3" id="KW-0479">Metal-binding</keyword>
<reference evidence="7 8" key="1">
    <citation type="journal article" date="2013" name="Nat. Commun.">
        <title>Genome sequence and functional genomic analysis of the oil-degrading bacterium Oleispira antarctica.</title>
        <authorList>
            <person name="Kube M."/>
            <person name="Chernikova T.N."/>
            <person name="Al-Ramahi Y."/>
            <person name="Beloqui A."/>
            <person name="Lopez-Cortez N."/>
            <person name="Guazzaroni M.E."/>
            <person name="Heipieper H.J."/>
            <person name="Klages S."/>
            <person name="Kotsyurbenko O.R."/>
            <person name="Langer I."/>
            <person name="Nechitaylo T.Y."/>
            <person name="Lunsdorf H."/>
            <person name="Fernandez M."/>
            <person name="Juarez S."/>
            <person name="Ciordia S."/>
            <person name="Singer A."/>
            <person name="Kagan O."/>
            <person name="Egorova O."/>
            <person name="Petit P.A."/>
            <person name="Stogios P."/>
            <person name="Kim Y."/>
            <person name="Tchigvintsev A."/>
            <person name="Flick R."/>
            <person name="Denaro R."/>
            <person name="Genovese M."/>
            <person name="Albar J.P."/>
            <person name="Reva O.N."/>
            <person name="Martinez-Gomariz M."/>
            <person name="Tran H."/>
            <person name="Ferrer M."/>
            <person name="Savchenko A."/>
            <person name="Yakunin A.F."/>
            <person name="Yakimov M.M."/>
            <person name="Golyshina O.V."/>
            <person name="Reinhardt R."/>
            <person name="Golyshin P.N."/>
        </authorList>
    </citation>
    <scope>NUCLEOTIDE SEQUENCE [LARGE SCALE GENOMIC DNA]</scope>
</reference>
<dbReference type="AlphaFoldDB" id="R4YTS5"/>
<evidence type="ECO:0000256" key="5">
    <source>
        <dbReference type="ARBA" id="ARBA00023014"/>
    </source>
</evidence>
<dbReference type="EMBL" id="FO203512">
    <property type="protein sequence ID" value="CCK77273.1"/>
    <property type="molecule type" value="Genomic_DNA"/>
</dbReference>
<dbReference type="GO" id="GO:0003824">
    <property type="term" value="F:catalytic activity"/>
    <property type="evidence" value="ECO:0007669"/>
    <property type="project" value="InterPro"/>
</dbReference>
<evidence type="ECO:0000313" key="8">
    <source>
        <dbReference type="Proteomes" id="UP000032749"/>
    </source>
</evidence>
<evidence type="ECO:0000256" key="2">
    <source>
        <dbReference type="ARBA" id="ARBA00022691"/>
    </source>
</evidence>
<keyword evidence="4" id="KW-0408">Iron</keyword>
<dbReference type="SFLD" id="SFLDS00029">
    <property type="entry name" value="Radical_SAM"/>
    <property type="match status" value="1"/>
</dbReference>
<dbReference type="InterPro" id="IPR058240">
    <property type="entry name" value="rSAM_sf"/>
</dbReference>
<dbReference type="InterPro" id="IPR007197">
    <property type="entry name" value="rSAM"/>
</dbReference>
<feature type="compositionally biased region" description="Polar residues" evidence="6">
    <location>
        <begin position="1"/>
        <end position="10"/>
    </location>
</feature>
<gene>
    <name evidence="7" type="primary">moaA</name>
    <name evidence="7" type="ORF">OLEAN_C30970</name>
</gene>
<dbReference type="Gene3D" id="3.20.20.70">
    <property type="entry name" value="Aldolase class I"/>
    <property type="match status" value="1"/>
</dbReference>
<dbReference type="HOGENOM" id="CLU_1546073_0_0_6"/>
<proteinExistence type="predicted"/>
<dbReference type="Proteomes" id="UP000032749">
    <property type="component" value="Chromosome"/>
</dbReference>
<evidence type="ECO:0000256" key="3">
    <source>
        <dbReference type="ARBA" id="ARBA00022723"/>
    </source>
</evidence>
<sequence>MNMINSLANNSDKRTKKKANPFSDTSNLKIRELEVTVTNKCNLTCRGCGFDVPNQIAAVSGEGIDQHIAALYQLKGLGLSIGKIVLVGGEAALAKSLPEYITQIRQIGISDEIELVTNGLYPQGVSKEVLLQLDSLVISDYICTDSFETHWRQYLEASGSYSQIWCTEYQAAS</sequence>
<dbReference type="GO" id="GO:0046872">
    <property type="term" value="F:metal ion binding"/>
    <property type="evidence" value="ECO:0007669"/>
    <property type="project" value="UniProtKB-KW"/>
</dbReference>
<feature type="region of interest" description="Disordered" evidence="6">
    <location>
        <begin position="1"/>
        <end position="22"/>
    </location>
</feature>
<accession>R4YTS5</accession>
<keyword evidence="5" id="KW-0411">Iron-sulfur</keyword>
<dbReference type="CDD" id="cd01335">
    <property type="entry name" value="Radical_SAM"/>
    <property type="match status" value="1"/>
</dbReference>